<dbReference type="EMBL" id="CP017448">
    <property type="protein sequence ID" value="AOV16942.1"/>
    <property type="molecule type" value="Genomic_DNA"/>
</dbReference>
<keyword evidence="1" id="KW-0812">Transmembrane</keyword>
<evidence type="ECO:0000256" key="1">
    <source>
        <dbReference type="SAM" id="Phobius"/>
    </source>
</evidence>
<dbReference type="InterPro" id="IPR038765">
    <property type="entry name" value="Papain-like_cys_pep_sf"/>
</dbReference>
<protein>
    <recommendedName>
        <fullName evidence="2">Transglutaminase-like domain-containing protein</fullName>
    </recommendedName>
</protein>
<evidence type="ECO:0000313" key="4">
    <source>
        <dbReference type="Proteomes" id="UP000095342"/>
    </source>
</evidence>
<dbReference type="KEGG" id="aaeo:BJI67_07565"/>
<organism evidence="3 4">
    <name type="scientific">Acidihalobacter aeolianus</name>
    <dbReference type="NCBI Taxonomy" id="2792603"/>
    <lineage>
        <taxon>Bacteria</taxon>
        <taxon>Pseudomonadati</taxon>
        <taxon>Pseudomonadota</taxon>
        <taxon>Gammaproteobacteria</taxon>
        <taxon>Chromatiales</taxon>
        <taxon>Ectothiorhodospiraceae</taxon>
        <taxon>Acidihalobacter</taxon>
    </lineage>
</organism>
<feature type="transmembrane region" description="Helical" evidence="1">
    <location>
        <begin position="53"/>
        <end position="71"/>
    </location>
</feature>
<keyword evidence="4" id="KW-1185">Reference proteome</keyword>
<feature type="transmembrane region" description="Helical" evidence="1">
    <location>
        <begin position="537"/>
        <end position="559"/>
    </location>
</feature>
<dbReference type="PANTHER" id="PTHR42736">
    <property type="entry name" value="PROTEIN-GLUTAMINE GAMMA-GLUTAMYLTRANSFERASE"/>
    <property type="match status" value="1"/>
</dbReference>
<proteinExistence type="predicted"/>
<feature type="transmembrane region" description="Helical" evidence="1">
    <location>
        <begin position="155"/>
        <end position="176"/>
    </location>
</feature>
<reference evidence="3 4" key="1">
    <citation type="submission" date="2016-09" db="EMBL/GenBank/DDBJ databases">
        <title>Acidihalobacter prosperus V6 (DSM14174).</title>
        <authorList>
            <person name="Khaleque H.N."/>
            <person name="Ramsay J.P."/>
            <person name="Murphy R.J.T."/>
            <person name="Kaksonen A.H."/>
            <person name="Boxall N.J."/>
            <person name="Watkin E.L.J."/>
        </authorList>
    </citation>
    <scope>NUCLEOTIDE SEQUENCE [LARGE SCALE GENOMIC DNA]</scope>
    <source>
        <strain evidence="3 4">V6</strain>
    </source>
</reference>
<dbReference type="Proteomes" id="UP000095342">
    <property type="component" value="Chromosome"/>
</dbReference>
<dbReference type="PANTHER" id="PTHR42736:SF1">
    <property type="entry name" value="PROTEIN-GLUTAMINE GAMMA-GLUTAMYLTRANSFERASE"/>
    <property type="match status" value="1"/>
</dbReference>
<dbReference type="Pfam" id="PF11992">
    <property type="entry name" value="TgpA_N"/>
    <property type="match status" value="1"/>
</dbReference>
<dbReference type="SMART" id="SM00460">
    <property type="entry name" value="TGc"/>
    <property type="match status" value="1"/>
</dbReference>
<accession>A0A1D8K7L9</accession>
<feature type="domain" description="Transglutaminase-like" evidence="2">
    <location>
        <begin position="395"/>
        <end position="466"/>
    </location>
</feature>
<dbReference type="InterPro" id="IPR002931">
    <property type="entry name" value="Transglutaminase-like"/>
</dbReference>
<dbReference type="AlphaFoldDB" id="A0A1D8K7L9"/>
<dbReference type="RefSeq" id="WP_070072523.1">
    <property type="nucleotide sequence ID" value="NZ_CP017448.1"/>
</dbReference>
<dbReference type="InterPro" id="IPR025403">
    <property type="entry name" value="TgpA-like_C"/>
</dbReference>
<evidence type="ECO:0000313" key="3">
    <source>
        <dbReference type="EMBL" id="AOV16942.1"/>
    </source>
</evidence>
<keyword evidence="1" id="KW-0472">Membrane</keyword>
<gene>
    <name evidence="3" type="ORF">BJI67_07565</name>
</gene>
<dbReference type="InterPro" id="IPR021878">
    <property type="entry name" value="TgpA_N"/>
</dbReference>
<name>A0A1D8K7L9_9GAMM</name>
<dbReference type="SUPFAM" id="SSF54001">
    <property type="entry name" value="Cysteine proteinases"/>
    <property type="match status" value="1"/>
</dbReference>
<dbReference type="InterPro" id="IPR052901">
    <property type="entry name" value="Bact_TGase-like"/>
</dbReference>
<feature type="transmembrane region" description="Helical" evidence="1">
    <location>
        <begin position="12"/>
        <end position="41"/>
    </location>
</feature>
<sequence>MAYHASFYRLQASFAALALVLSSALPVWVVLSAIILLLYCAVALSRGWQNPPALVLAGFALAAVIGVALWFHTLNGAPAGVSLLLLVASIKTLECRARRDLIVVVLSGYLLTASVYLFGQGLPQVMFGLGNLLWLTSVLQQLHASAAATSLRRQLVTAGVRLLAAVPLMLFLFVLFPRIDGPLWGRMPNRHQAVTGLSDGMEPGIISQLVRSQAIAFRAHFSGPPPAPNTLYWRTYVLTRFNGLAWLPPAAGAGNRNGVQVHGQTTRYTLLLRPTGKRGIPVLGLPVSVPPGTRLMPGDTLKATGSADAIHSYVLTVATHGALLGADMRRSQLRRDLALPPHIAPQARVLAARWRREDPSPEAIVARAMRYIHDQPFYYTLTPPRLPGDITDRFLFSTRQGFCEDYASAFAVLMRAADIPARVVVGYMGGHWNNALDYYTVREADAHAWVEVWLPGRGWLRVDPTSAVAASRVEAGTAATATGGLAVTATGGWLAHWGRSLRRGWDTAGYLWDTWVVAFGPAEQRALLARLGLRTDWASLAAYLAAGFALIALSGLAWHTWKARGPRTRDPALRLYRRYLRRLRREQNLAPRPNEGALDFAQRAARIWPPHAQAAAVIALRYQEARYAPSSNEHLRQQRLLLLRRAVDGPLTSR</sequence>
<dbReference type="Pfam" id="PF13559">
    <property type="entry name" value="DUF4129"/>
    <property type="match status" value="1"/>
</dbReference>
<keyword evidence="1" id="KW-1133">Transmembrane helix</keyword>
<dbReference type="Gene3D" id="3.10.620.30">
    <property type="match status" value="1"/>
</dbReference>
<dbReference type="Pfam" id="PF01841">
    <property type="entry name" value="Transglut_core"/>
    <property type="match status" value="1"/>
</dbReference>
<evidence type="ECO:0000259" key="2">
    <source>
        <dbReference type="SMART" id="SM00460"/>
    </source>
</evidence>